<evidence type="ECO:0000313" key="2">
    <source>
        <dbReference type="EMBL" id="MBB4154720.1"/>
    </source>
</evidence>
<dbReference type="EMBL" id="JACIEV010000007">
    <property type="protein sequence ID" value="MBB4154720.1"/>
    <property type="molecule type" value="Genomic_DNA"/>
</dbReference>
<protein>
    <submittedName>
        <fullName evidence="2">Uncharacterized protein</fullName>
    </submittedName>
</protein>
<dbReference type="RefSeq" id="WP_183985510.1">
    <property type="nucleotide sequence ID" value="NZ_JACIEV010000007.1"/>
</dbReference>
<proteinExistence type="predicted"/>
<keyword evidence="1" id="KW-0812">Transmembrane</keyword>
<accession>A0A840F9Q3</accession>
<dbReference type="Proteomes" id="UP000529795">
    <property type="component" value="Unassembled WGS sequence"/>
</dbReference>
<gene>
    <name evidence="2" type="ORF">GGQ80_002636</name>
</gene>
<evidence type="ECO:0000256" key="1">
    <source>
        <dbReference type="SAM" id="Phobius"/>
    </source>
</evidence>
<organism evidence="2 3">
    <name type="scientific">Sphingomonas jinjuensis</name>
    <dbReference type="NCBI Taxonomy" id="535907"/>
    <lineage>
        <taxon>Bacteria</taxon>
        <taxon>Pseudomonadati</taxon>
        <taxon>Pseudomonadota</taxon>
        <taxon>Alphaproteobacteria</taxon>
        <taxon>Sphingomonadales</taxon>
        <taxon>Sphingomonadaceae</taxon>
        <taxon>Sphingomonas</taxon>
    </lineage>
</organism>
<reference evidence="2 3" key="1">
    <citation type="submission" date="2020-08" db="EMBL/GenBank/DDBJ databases">
        <title>Genomic Encyclopedia of Type Strains, Phase IV (KMG-IV): sequencing the most valuable type-strain genomes for metagenomic binning, comparative biology and taxonomic classification.</title>
        <authorList>
            <person name="Goeker M."/>
        </authorList>
    </citation>
    <scope>NUCLEOTIDE SEQUENCE [LARGE SCALE GENOMIC DNA]</scope>
    <source>
        <strain evidence="2 3">YC6723</strain>
    </source>
</reference>
<dbReference type="AlphaFoldDB" id="A0A840F9Q3"/>
<feature type="transmembrane region" description="Helical" evidence="1">
    <location>
        <begin position="12"/>
        <end position="32"/>
    </location>
</feature>
<keyword evidence="1" id="KW-0472">Membrane</keyword>
<sequence length="253" mass="26997">MSYNDRGYSGPSLKVGGIVLAGLLSIFVVPHVRNYMDRQQEMGELSSPGMLDTRLGQDPVIGPAAVVLKTRFPSDYSKMSTAILAGADARNYEAMGDAIGARIGEVVRRDGHYLQTAPATALMTLAASERQLVDTMPPTSCAAYLKGTPIAEPSRPERAVRMGKVLAARLAAIADGRDHPRQWAVPDDSIQRDLLDGLAANGASAPAQQLFTGERTTEQATDDTLCEAQRALLRTVLAMPADAGARVYSRLAT</sequence>
<keyword evidence="1" id="KW-1133">Transmembrane helix</keyword>
<evidence type="ECO:0000313" key="3">
    <source>
        <dbReference type="Proteomes" id="UP000529795"/>
    </source>
</evidence>
<name>A0A840F9Q3_9SPHN</name>
<comment type="caution">
    <text evidence="2">The sequence shown here is derived from an EMBL/GenBank/DDBJ whole genome shotgun (WGS) entry which is preliminary data.</text>
</comment>
<keyword evidence="3" id="KW-1185">Reference proteome</keyword>